<dbReference type="PANTHER" id="PTHR47129:SF1">
    <property type="entry name" value="NMRA-LIKE DOMAIN-CONTAINING PROTEIN"/>
    <property type="match status" value="1"/>
</dbReference>
<evidence type="ECO:0000313" key="2">
    <source>
        <dbReference type="EMBL" id="PUZ26192.1"/>
    </source>
</evidence>
<dbReference type="InterPro" id="IPR036291">
    <property type="entry name" value="NAD(P)-bd_dom_sf"/>
</dbReference>
<comment type="caution">
    <text evidence="2">The sequence shown here is derived from an EMBL/GenBank/DDBJ whole genome shotgun (WGS) entry which is preliminary data.</text>
</comment>
<dbReference type="SUPFAM" id="SSF51735">
    <property type="entry name" value="NAD(P)-binding Rossmann-fold domains"/>
    <property type="match status" value="1"/>
</dbReference>
<keyword evidence="3" id="KW-1185">Reference proteome</keyword>
<sequence length="288" mass="30264">MGKTLITGVTGGLGGTVADFLVKKVPATNLAVLARDAAKAQRFADAGIEIRVGDYNDPASLVKAFSGVDTLYFVSGNDIAARLSQHENVVNAAKAAGVKHIVYTSSVRKDSSAASPLYPVLEAHIKTEEWIKASGLTYTITQHNLYAEVIPVFAGAQVPQTKTVFIPTGNGKAAFALRQDFAEAEANILANPAPHANRVYQLGGAEALTFADVAVLAGEGITFVSPGMEEYKAALHSAGVPDVYVAMLSQFAAAIALGDFDEVNGQLEQLLGRKPGDVKAFIKAAYKQ</sequence>
<dbReference type="Proteomes" id="UP000244450">
    <property type="component" value="Unassembled WGS sequence"/>
</dbReference>
<dbReference type="InterPro" id="IPR008030">
    <property type="entry name" value="NmrA-like"/>
</dbReference>
<accession>A0A2T7BIX1</accession>
<name>A0A2T7BIX1_9BACT</name>
<evidence type="ECO:0000259" key="1">
    <source>
        <dbReference type="Pfam" id="PF05368"/>
    </source>
</evidence>
<proteinExistence type="predicted"/>
<dbReference type="Gene3D" id="3.40.50.720">
    <property type="entry name" value="NAD(P)-binding Rossmann-like Domain"/>
    <property type="match status" value="1"/>
</dbReference>
<dbReference type="EMBL" id="QCYK01000002">
    <property type="protein sequence ID" value="PUZ26192.1"/>
    <property type="molecule type" value="Genomic_DNA"/>
</dbReference>
<dbReference type="PANTHER" id="PTHR47129">
    <property type="entry name" value="QUINONE OXIDOREDUCTASE 2"/>
    <property type="match status" value="1"/>
</dbReference>
<evidence type="ECO:0000313" key="3">
    <source>
        <dbReference type="Proteomes" id="UP000244450"/>
    </source>
</evidence>
<organism evidence="2 3">
    <name type="scientific">Chitinophaga parva</name>
    <dbReference type="NCBI Taxonomy" id="2169414"/>
    <lineage>
        <taxon>Bacteria</taxon>
        <taxon>Pseudomonadati</taxon>
        <taxon>Bacteroidota</taxon>
        <taxon>Chitinophagia</taxon>
        <taxon>Chitinophagales</taxon>
        <taxon>Chitinophagaceae</taxon>
        <taxon>Chitinophaga</taxon>
    </lineage>
</organism>
<protein>
    <submittedName>
        <fullName evidence="2">NAD(P)-dependent oxidoreductase</fullName>
    </submittedName>
</protein>
<dbReference type="RefSeq" id="WP_108688030.1">
    <property type="nucleotide sequence ID" value="NZ_QCYK01000002.1"/>
</dbReference>
<dbReference type="Gene3D" id="3.90.25.10">
    <property type="entry name" value="UDP-galactose 4-epimerase, domain 1"/>
    <property type="match status" value="1"/>
</dbReference>
<dbReference type="Pfam" id="PF05368">
    <property type="entry name" value="NmrA"/>
    <property type="match status" value="1"/>
</dbReference>
<gene>
    <name evidence="2" type="ORF">DCC81_18340</name>
</gene>
<dbReference type="InterPro" id="IPR052718">
    <property type="entry name" value="NmrA-type_oxidoreductase"/>
</dbReference>
<feature type="domain" description="NmrA-like" evidence="1">
    <location>
        <begin position="4"/>
        <end position="215"/>
    </location>
</feature>
<dbReference type="AlphaFoldDB" id="A0A2T7BIX1"/>
<reference evidence="2 3" key="1">
    <citation type="submission" date="2018-04" db="EMBL/GenBank/DDBJ databases">
        <title>Chitinophaga fuyangensis sp. nov., isolated from soil in a chemical factory.</title>
        <authorList>
            <person name="Chen K."/>
        </authorList>
    </citation>
    <scope>NUCLEOTIDE SEQUENCE [LARGE SCALE GENOMIC DNA]</scope>
    <source>
        <strain evidence="2 3">LY-1</strain>
    </source>
</reference>
<dbReference type="OrthoDB" id="9780595at2"/>